<dbReference type="AlphaFoldDB" id="A0A4R3JGZ9"/>
<comment type="caution">
    <text evidence="6">The sequence shown here is derived from an EMBL/GenBank/DDBJ whole genome shotgun (WGS) entry which is preliminary data.</text>
</comment>
<dbReference type="Gene3D" id="1.10.10.10">
    <property type="entry name" value="Winged helix-like DNA-binding domain superfamily/Winged helix DNA-binding domain"/>
    <property type="match status" value="1"/>
</dbReference>
<keyword evidence="2" id="KW-0805">Transcription regulation</keyword>
<dbReference type="InterPro" id="IPR058163">
    <property type="entry name" value="LysR-type_TF_proteobact-type"/>
</dbReference>
<evidence type="ECO:0000313" key="7">
    <source>
        <dbReference type="Proteomes" id="UP000295696"/>
    </source>
</evidence>
<protein>
    <submittedName>
        <fullName evidence="6">DNA-binding transcriptional LysR family regulator</fullName>
    </submittedName>
</protein>
<dbReference type="CDD" id="cd08422">
    <property type="entry name" value="PBP2_CrgA_like"/>
    <property type="match status" value="1"/>
</dbReference>
<evidence type="ECO:0000259" key="5">
    <source>
        <dbReference type="PROSITE" id="PS50931"/>
    </source>
</evidence>
<dbReference type="Pfam" id="PF00126">
    <property type="entry name" value="HTH_1"/>
    <property type="match status" value="1"/>
</dbReference>
<dbReference type="GO" id="GO:0043565">
    <property type="term" value="F:sequence-specific DNA binding"/>
    <property type="evidence" value="ECO:0007669"/>
    <property type="project" value="TreeGrafter"/>
</dbReference>
<dbReference type="PROSITE" id="PS50931">
    <property type="entry name" value="HTH_LYSR"/>
    <property type="match status" value="1"/>
</dbReference>
<keyword evidence="3 6" id="KW-0238">DNA-binding</keyword>
<proteinExistence type="inferred from homology"/>
<organism evidence="6 7">
    <name type="scientific">Primorskyibacter sedentarius</name>
    <dbReference type="NCBI Taxonomy" id="745311"/>
    <lineage>
        <taxon>Bacteria</taxon>
        <taxon>Pseudomonadati</taxon>
        <taxon>Pseudomonadota</taxon>
        <taxon>Alphaproteobacteria</taxon>
        <taxon>Rhodobacterales</taxon>
        <taxon>Roseobacteraceae</taxon>
        <taxon>Primorskyibacter</taxon>
    </lineage>
</organism>
<evidence type="ECO:0000256" key="3">
    <source>
        <dbReference type="ARBA" id="ARBA00023125"/>
    </source>
</evidence>
<dbReference type="FunFam" id="1.10.10.10:FF:000001">
    <property type="entry name" value="LysR family transcriptional regulator"/>
    <property type="match status" value="1"/>
</dbReference>
<evidence type="ECO:0000256" key="1">
    <source>
        <dbReference type="ARBA" id="ARBA00009437"/>
    </source>
</evidence>
<dbReference type="SUPFAM" id="SSF46785">
    <property type="entry name" value="Winged helix' DNA-binding domain"/>
    <property type="match status" value="1"/>
</dbReference>
<dbReference type="Proteomes" id="UP000295696">
    <property type="component" value="Unassembled WGS sequence"/>
</dbReference>
<dbReference type="SUPFAM" id="SSF53850">
    <property type="entry name" value="Periplasmic binding protein-like II"/>
    <property type="match status" value="1"/>
</dbReference>
<dbReference type="PANTHER" id="PTHR30537:SF35">
    <property type="entry name" value="TRANSCRIPTIONAL REGULATORY PROTEIN"/>
    <property type="match status" value="1"/>
</dbReference>
<dbReference type="InterPro" id="IPR000847">
    <property type="entry name" value="LysR_HTH_N"/>
</dbReference>
<dbReference type="Pfam" id="PF03466">
    <property type="entry name" value="LysR_substrate"/>
    <property type="match status" value="1"/>
</dbReference>
<sequence length="316" mass="34112">MDTLLGLRVFAAIAEHKSFSAVADRLGLSPAMTSKHVQHIEARVGARLFNRNSRNVSLTEAGAKYLQTVGPLLDGLAEAEAQLTTDTLSPRGTLKMSMPGWISNPAFAGILLAYHQLNPHVTFELDLSGRKINMVEEGFDLALRVAFNLDEGLIARKLADVTFQLVAAPSYLDRVGRPQSPDDLADAPLLAYSRVASDGRIRFGGSDGLDVRLRPVMVSGTEDILQCAAIAGMGYAMLPNWATRDDVSAGRLEVVLPRVTWPTLQIHAIYADRSYLPAKVRSFLDFLAGADGLAAAMQTRGHLNPDAEAGPQPPTR</sequence>
<keyword evidence="4" id="KW-0804">Transcription</keyword>
<dbReference type="GO" id="GO:0006351">
    <property type="term" value="P:DNA-templated transcription"/>
    <property type="evidence" value="ECO:0007669"/>
    <property type="project" value="TreeGrafter"/>
</dbReference>
<name>A0A4R3JGZ9_9RHOB</name>
<dbReference type="InterPro" id="IPR036388">
    <property type="entry name" value="WH-like_DNA-bd_sf"/>
</dbReference>
<reference evidence="6 7" key="1">
    <citation type="submission" date="2019-03" db="EMBL/GenBank/DDBJ databases">
        <title>Genomic Encyclopedia of Type Strains, Phase IV (KMG-IV): sequencing the most valuable type-strain genomes for metagenomic binning, comparative biology and taxonomic classification.</title>
        <authorList>
            <person name="Goeker M."/>
        </authorList>
    </citation>
    <scope>NUCLEOTIDE SEQUENCE [LARGE SCALE GENOMIC DNA]</scope>
    <source>
        <strain evidence="6 7">DSM 104836</strain>
    </source>
</reference>
<accession>A0A4R3JGZ9</accession>
<evidence type="ECO:0000256" key="2">
    <source>
        <dbReference type="ARBA" id="ARBA00023015"/>
    </source>
</evidence>
<dbReference type="InterPro" id="IPR036390">
    <property type="entry name" value="WH_DNA-bd_sf"/>
</dbReference>
<dbReference type="OrthoDB" id="9813056at2"/>
<feature type="domain" description="HTH lysR-type" evidence="5">
    <location>
        <begin position="1"/>
        <end position="59"/>
    </location>
</feature>
<evidence type="ECO:0000256" key="4">
    <source>
        <dbReference type="ARBA" id="ARBA00023163"/>
    </source>
</evidence>
<gene>
    <name evidence="6" type="ORF">EDD52_104207</name>
</gene>
<dbReference type="RefSeq" id="WP_132244096.1">
    <property type="nucleotide sequence ID" value="NZ_SLZU01000004.1"/>
</dbReference>
<keyword evidence="7" id="KW-1185">Reference proteome</keyword>
<comment type="similarity">
    <text evidence="1">Belongs to the LysR transcriptional regulatory family.</text>
</comment>
<dbReference type="InterPro" id="IPR005119">
    <property type="entry name" value="LysR_subst-bd"/>
</dbReference>
<evidence type="ECO:0000313" key="6">
    <source>
        <dbReference type="EMBL" id="TCS65419.1"/>
    </source>
</evidence>
<dbReference type="PANTHER" id="PTHR30537">
    <property type="entry name" value="HTH-TYPE TRANSCRIPTIONAL REGULATOR"/>
    <property type="match status" value="1"/>
</dbReference>
<dbReference type="GO" id="GO:0003700">
    <property type="term" value="F:DNA-binding transcription factor activity"/>
    <property type="evidence" value="ECO:0007669"/>
    <property type="project" value="InterPro"/>
</dbReference>
<dbReference type="EMBL" id="SLZU01000004">
    <property type="protein sequence ID" value="TCS65419.1"/>
    <property type="molecule type" value="Genomic_DNA"/>
</dbReference>
<dbReference type="Gene3D" id="3.40.190.290">
    <property type="match status" value="1"/>
</dbReference>